<reference evidence="1" key="2">
    <citation type="submission" date="2020-07" db="EMBL/GenBank/DDBJ databases">
        <authorList>
            <person name="Vera ALvarez R."/>
            <person name="Arias-Moreno D.M."/>
            <person name="Jimenez-Jacinto V."/>
            <person name="Jimenez-Bremont J.F."/>
            <person name="Swaminathan K."/>
            <person name="Moose S.P."/>
            <person name="Guerrero-Gonzalez M.L."/>
            <person name="Marino-Ramirez L."/>
            <person name="Landsman D."/>
            <person name="Rodriguez-Kessler M."/>
            <person name="Delgado-Sanchez P."/>
        </authorList>
    </citation>
    <scope>NUCLEOTIDE SEQUENCE</scope>
    <source>
        <tissue evidence="1">Cladode</tissue>
    </source>
</reference>
<dbReference type="EMBL" id="GISG01271776">
    <property type="protein sequence ID" value="MBA4676535.1"/>
    <property type="molecule type" value="Transcribed_RNA"/>
</dbReference>
<sequence length="114" mass="12928">MFLPGANPAQGRTWARLENQFNSKFCETLGHKNTLSNVSNPCPKVGFWLTFASIPSHVKLLGGEWTTWSVLHSISFQPHIPTYQQHVFSSKHCFEQQGSFNTPLRWSILVVIIS</sequence>
<reference evidence="1" key="1">
    <citation type="journal article" date="2013" name="J. Plant Res.">
        <title>Effect of fungi and light on seed germination of three Opuntia species from semiarid lands of central Mexico.</title>
        <authorList>
            <person name="Delgado-Sanchez P."/>
            <person name="Jimenez-Bremont J.F."/>
            <person name="Guerrero-Gonzalez Mde L."/>
            <person name="Flores J."/>
        </authorList>
    </citation>
    <scope>NUCLEOTIDE SEQUENCE</scope>
    <source>
        <tissue evidence="1">Cladode</tissue>
    </source>
</reference>
<accession>A0A7C9AXY9</accession>
<organism evidence="1">
    <name type="scientific">Opuntia streptacantha</name>
    <name type="common">Prickly pear cactus</name>
    <name type="synonym">Opuntia cardona</name>
    <dbReference type="NCBI Taxonomy" id="393608"/>
    <lineage>
        <taxon>Eukaryota</taxon>
        <taxon>Viridiplantae</taxon>
        <taxon>Streptophyta</taxon>
        <taxon>Embryophyta</taxon>
        <taxon>Tracheophyta</taxon>
        <taxon>Spermatophyta</taxon>
        <taxon>Magnoliopsida</taxon>
        <taxon>eudicotyledons</taxon>
        <taxon>Gunneridae</taxon>
        <taxon>Pentapetalae</taxon>
        <taxon>Caryophyllales</taxon>
        <taxon>Cactineae</taxon>
        <taxon>Cactaceae</taxon>
        <taxon>Opuntioideae</taxon>
        <taxon>Opuntia</taxon>
    </lineage>
</organism>
<dbReference type="AlphaFoldDB" id="A0A7C9AXY9"/>
<proteinExistence type="predicted"/>
<name>A0A7C9AXY9_OPUST</name>
<evidence type="ECO:0000313" key="1">
    <source>
        <dbReference type="EMBL" id="MBA4676535.1"/>
    </source>
</evidence>
<protein>
    <submittedName>
        <fullName evidence="1">Uncharacterized protein</fullName>
    </submittedName>
</protein>